<evidence type="ECO:0000256" key="1">
    <source>
        <dbReference type="ARBA" id="ARBA00022603"/>
    </source>
</evidence>
<evidence type="ECO:0000256" key="3">
    <source>
        <dbReference type="ARBA" id="ARBA00022691"/>
    </source>
</evidence>
<dbReference type="InterPro" id="IPR029063">
    <property type="entry name" value="SAM-dependent_MTases_sf"/>
</dbReference>
<accession>A0A3E0J5M8</accession>
<dbReference type="GO" id="GO:0008757">
    <property type="term" value="F:S-adenosylmethionine-dependent methyltransferase activity"/>
    <property type="evidence" value="ECO:0007669"/>
    <property type="project" value="TreeGrafter"/>
</dbReference>
<dbReference type="InterPro" id="IPR002935">
    <property type="entry name" value="SAM_O-MeTrfase"/>
</dbReference>
<gene>
    <name evidence="4" type="ORF">DYE48_14560</name>
</gene>
<dbReference type="EMBL" id="QUAE01000013">
    <property type="protein sequence ID" value="REJ08129.1"/>
    <property type="molecule type" value="Genomic_DNA"/>
</dbReference>
<dbReference type="SUPFAM" id="SSF53335">
    <property type="entry name" value="S-adenosyl-L-methionine-dependent methyltransferases"/>
    <property type="match status" value="1"/>
</dbReference>
<reference evidence="4 5" key="1">
    <citation type="submission" date="2018-08" db="EMBL/GenBank/DDBJ databases">
        <title>Genome sequence of Halobacillus trueperi KCTC 3686.</title>
        <authorList>
            <person name="Cho K.H."/>
            <person name="Kwak M.-J."/>
            <person name="Kim B.-Y."/>
            <person name="Chun J."/>
        </authorList>
    </citation>
    <scope>NUCLEOTIDE SEQUENCE [LARGE SCALE GENOMIC DNA]</scope>
    <source>
        <strain evidence="4 5">KCTC 3686</strain>
    </source>
</reference>
<keyword evidence="2 4" id="KW-0808">Transferase</keyword>
<organism evidence="4 5">
    <name type="scientific">Halobacillus trueperi</name>
    <dbReference type="NCBI Taxonomy" id="156205"/>
    <lineage>
        <taxon>Bacteria</taxon>
        <taxon>Bacillati</taxon>
        <taxon>Bacillota</taxon>
        <taxon>Bacilli</taxon>
        <taxon>Bacillales</taxon>
        <taxon>Bacillaceae</taxon>
        <taxon>Halobacillus</taxon>
    </lineage>
</organism>
<keyword evidence="5" id="KW-1185">Reference proteome</keyword>
<dbReference type="GO" id="GO:0008171">
    <property type="term" value="F:O-methyltransferase activity"/>
    <property type="evidence" value="ECO:0007669"/>
    <property type="project" value="InterPro"/>
</dbReference>
<evidence type="ECO:0000256" key="2">
    <source>
        <dbReference type="ARBA" id="ARBA00022679"/>
    </source>
</evidence>
<dbReference type="CDD" id="cd02440">
    <property type="entry name" value="AdoMet_MTases"/>
    <property type="match status" value="1"/>
</dbReference>
<dbReference type="InterPro" id="IPR050362">
    <property type="entry name" value="Cation-dep_OMT"/>
</dbReference>
<dbReference type="RefSeq" id="WP_115824255.1">
    <property type="nucleotide sequence ID" value="NZ_QUAE01000013.1"/>
</dbReference>
<dbReference type="GO" id="GO:0032259">
    <property type="term" value="P:methylation"/>
    <property type="evidence" value="ECO:0007669"/>
    <property type="project" value="UniProtKB-KW"/>
</dbReference>
<keyword evidence="1 4" id="KW-0489">Methyltransferase</keyword>
<name>A0A3E0J5M8_9BACI</name>
<dbReference type="Pfam" id="PF01596">
    <property type="entry name" value="Methyltransf_3"/>
    <property type="match status" value="1"/>
</dbReference>
<protein>
    <submittedName>
        <fullName evidence="4">O-methyltransferase</fullName>
    </submittedName>
</protein>
<dbReference type="PANTHER" id="PTHR10509">
    <property type="entry name" value="O-METHYLTRANSFERASE-RELATED"/>
    <property type="match status" value="1"/>
</dbReference>
<dbReference type="AlphaFoldDB" id="A0A3E0J5M8"/>
<dbReference type="PANTHER" id="PTHR10509:SF14">
    <property type="entry name" value="CAFFEOYL-COA O-METHYLTRANSFERASE 3-RELATED"/>
    <property type="match status" value="1"/>
</dbReference>
<sequence length="221" mass="24516">MSNLDTWKKVDQYFIDQLIPADPVMENVLKANEEAELPSIDVSATQGKMLQLFVKMKAAKNVLEIGTLGGYSTIWMAKALPENGHVTTLEFNPKHAEVAARNMEMAGVRDKVEVIVGPALDALPTLEGREPFDFIFIDADKNNNPHYIKEVLKLSKHGTTILVDNVVRDGRLLDSESKDKSIMGIREMFDLLNNHPQLDSTAFQTVGSKGYDGFVLAVVTK</sequence>
<dbReference type="Proteomes" id="UP000256305">
    <property type="component" value="Unassembled WGS sequence"/>
</dbReference>
<evidence type="ECO:0000313" key="4">
    <source>
        <dbReference type="EMBL" id="REJ08129.1"/>
    </source>
</evidence>
<dbReference type="Gene3D" id="3.40.50.150">
    <property type="entry name" value="Vaccinia Virus protein VP39"/>
    <property type="match status" value="1"/>
</dbReference>
<keyword evidence="3" id="KW-0949">S-adenosyl-L-methionine</keyword>
<comment type="caution">
    <text evidence="4">The sequence shown here is derived from an EMBL/GenBank/DDBJ whole genome shotgun (WGS) entry which is preliminary data.</text>
</comment>
<dbReference type="PROSITE" id="PS51682">
    <property type="entry name" value="SAM_OMT_I"/>
    <property type="match status" value="1"/>
</dbReference>
<proteinExistence type="predicted"/>
<evidence type="ECO:0000313" key="5">
    <source>
        <dbReference type="Proteomes" id="UP000256305"/>
    </source>
</evidence>